<gene>
    <name evidence="4" type="ORF">UBRO2_05081</name>
</gene>
<accession>A0A8H8TUR9</accession>
<dbReference type="GO" id="GO:0003955">
    <property type="term" value="F:NAD(P)H dehydrogenase (quinone) activity"/>
    <property type="evidence" value="ECO:0007669"/>
    <property type="project" value="InterPro"/>
</dbReference>
<dbReference type="EMBL" id="ULHB01000140">
    <property type="protein sequence ID" value="SYW83190.1"/>
    <property type="molecule type" value="Genomic_DNA"/>
</dbReference>
<evidence type="ECO:0000256" key="2">
    <source>
        <dbReference type="SAM" id="MobiDB-lite"/>
    </source>
</evidence>
<evidence type="ECO:0000313" key="4">
    <source>
        <dbReference type="EMBL" id="SYW83190.1"/>
    </source>
</evidence>
<feature type="compositionally biased region" description="Low complexity" evidence="2">
    <location>
        <begin position="1"/>
        <end position="22"/>
    </location>
</feature>
<feature type="region of interest" description="Disordered" evidence="2">
    <location>
        <begin position="1"/>
        <end position="35"/>
    </location>
</feature>
<dbReference type="InterPro" id="IPR029039">
    <property type="entry name" value="Flavoprotein-like_sf"/>
</dbReference>
<evidence type="ECO:0000259" key="3">
    <source>
        <dbReference type="PROSITE" id="PS50902"/>
    </source>
</evidence>
<sequence length="249" mass="26287">MSSLIKKLSSLSTKSKSSSASSNTNIGTPASAAPAPAAPVKMSKIAVIVFSLYGHVAQLATQIEAGAKEAGAATVDVYQIEETLSEQVLAKMHANKEPIKNYPVITPEKLVEYDGFIFGFPTRYGRAPAQVSAFFDKTGGLWASGALIGKFASTFTSTGSQHGGNETTHLTTIPFFVHHGINYVPHGYRSSPDQSNLTEIHGASAYGPGTIAGGDGSRQPPELDLKIAKAHGKYFTEVVNTYVRGKNPA</sequence>
<dbReference type="Pfam" id="PF03358">
    <property type="entry name" value="FMN_red"/>
    <property type="match status" value="1"/>
</dbReference>
<dbReference type="InterPro" id="IPR008254">
    <property type="entry name" value="Flavodoxin/NO_synth"/>
</dbReference>
<dbReference type="NCBIfam" id="NF002999">
    <property type="entry name" value="PRK03767.1"/>
    <property type="match status" value="1"/>
</dbReference>
<dbReference type="InterPro" id="IPR010089">
    <property type="entry name" value="Flavoprotein_WrbA-like"/>
</dbReference>
<dbReference type="InterPro" id="IPR005025">
    <property type="entry name" value="FMN_Rdtase-like_dom"/>
</dbReference>
<name>A0A8H8TUR9_9BASI</name>
<dbReference type="Gene3D" id="3.40.50.360">
    <property type="match status" value="1"/>
</dbReference>
<feature type="domain" description="Flavodoxin-like" evidence="3">
    <location>
        <begin position="45"/>
        <end position="235"/>
    </location>
</feature>
<dbReference type="PANTHER" id="PTHR30546:SF23">
    <property type="entry name" value="FLAVOPROTEIN-LIKE PROTEIN YCP4-RELATED"/>
    <property type="match status" value="1"/>
</dbReference>
<evidence type="ECO:0000313" key="5">
    <source>
        <dbReference type="Proteomes" id="UP000658997"/>
    </source>
</evidence>
<dbReference type="Proteomes" id="UP000658997">
    <property type="component" value="Unassembled WGS sequence"/>
</dbReference>
<comment type="similarity">
    <text evidence="1">Belongs to the WrbA family.</text>
</comment>
<dbReference type="NCBIfam" id="TIGR01755">
    <property type="entry name" value="flav_wrbA"/>
    <property type="match status" value="1"/>
</dbReference>
<dbReference type="PROSITE" id="PS50902">
    <property type="entry name" value="FLAVODOXIN_LIKE"/>
    <property type="match status" value="1"/>
</dbReference>
<dbReference type="SUPFAM" id="SSF52218">
    <property type="entry name" value="Flavoproteins"/>
    <property type="match status" value="1"/>
</dbReference>
<dbReference type="GO" id="GO:0010181">
    <property type="term" value="F:FMN binding"/>
    <property type="evidence" value="ECO:0007669"/>
    <property type="project" value="InterPro"/>
</dbReference>
<comment type="caution">
    <text evidence="4">The sequence shown here is derived from an EMBL/GenBank/DDBJ whole genome shotgun (WGS) entry which is preliminary data.</text>
</comment>
<evidence type="ECO:0000256" key="1">
    <source>
        <dbReference type="ARBA" id="ARBA00006961"/>
    </source>
</evidence>
<protein>
    <submittedName>
        <fullName evidence="4">Probable 1,4-Benzoquinone reductase</fullName>
    </submittedName>
</protein>
<dbReference type="PANTHER" id="PTHR30546">
    <property type="entry name" value="FLAVODOXIN-RELATED PROTEIN WRBA-RELATED"/>
    <property type="match status" value="1"/>
</dbReference>
<reference evidence="4" key="1">
    <citation type="submission" date="2018-08" db="EMBL/GenBank/DDBJ databases">
        <authorList>
            <person name="Guldener U."/>
        </authorList>
    </citation>
    <scope>NUCLEOTIDE SEQUENCE</scope>
    <source>
        <strain evidence="4">UB2</strain>
    </source>
</reference>
<organism evidence="4 5">
    <name type="scientific">Ustilago bromivora</name>
    <dbReference type="NCBI Taxonomy" id="307758"/>
    <lineage>
        <taxon>Eukaryota</taxon>
        <taxon>Fungi</taxon>
        <taxon>Dikarya</taxon>
        <taxon>Basidiomycota</taxon>
        <taxon>Ustilaginomycotina</taxon>
        <taxon>Ustilaginomycetes</taxon>
        <taxon>Ustilaginales</taxon>
        <taxon>Ustilaginaceae</taxon>
        <taxon>Ustilago</taxon>
    </lineage>
</organism>
<keyword evidence="5" id="KW-1185">Reference proteome</keyword>
<dbReference type="GO" id="GO:0016020">
    <property type="term" value="C:membrane"/>
    <property type="evidence" value="ECO:0007669"/>
    <property type="project" value="TreeGrafter"/>
</dbReference>
<dbReference type="AlphaFoldDB" id="A0A8H8TUR9"/>
<dbReference type="FunFam" id="3.40.50.360:FF:000001">
    <property type="entry name" value="NAD(P)H dehydrogenase (Quinone) FQR1-like"/>
    <property type="match status" value="1"/>
</dbReference>
<proteinExistence type="inferred from homology"/>